<evidence type="ECO:0000313" key="1">
    <source>
        <dbReference type="EMBL" id="ERI06181.1"/>
    </source>
</evidence>
<keyword evidence="2" id="KW-1185">Reference proteome</keyword>
<reference evidence="1 2" key="1">
    <citation type="submission" date="2013-08" db="EMBL/GenBank/DDBJ databases">
        <authorList>
            <person name="Weinstock G."/>
            <person name="Sodergren E."/>
            <person name="Wylie T."/>
            <person name="Fulton L."/>
            <person name="Fulton R."/>
            <person name="Fronick C."/>
            <person name="O'Laughlin M."/>
            <person name="Godfrey J."/>
            <person name="Miner T."/>
            <person name="Herter B."/>
            <person name="Appelbaum E."/>
            <person name="Cordes M."/>
            <person name="Lek S."/>
            <person name="Wollam A."/>
            <person name="Pepin K.H."/>
            <person name="Palsikar V.B."/>
            <person name="Mitreva M."/>
            <person name="Wilson R.K."/>
        </authorList>
    </citation>
    <scope>NUCLEOTIDE SEQUENCE [LARGE SCALE GENOMIC DNA]</scope>
    <source>
        <strain evidence="1 2">ATCC 12856</strain>
    </source>
</reference>
<sequence>MYSLLFVRSFYSITAAGQPTTCEPVWRCEIERGQAMMDTIY</sequence>
<name>U1Y5K6_ANEAE</name>
<accession>U1Y5K6</accession>
<proteinExistence type="predicted"/>
<dbReference type="EMBL" id="AWSJ01000332">
    <property type="protein sequence ID" value="ERI06181.1"/>
    <property type="molecule type" value="Genomic_DNA"/>
</dbReference>
<protein>
    <submittedName>
        <fullName evidence="1">Uncharacterized protein</fullName>
    </submittedName>
</protein>
<organism evidence="1 2">
    <name type="scientific">Aneurinibacillus aneurinilyticus ATCC 12856</name>
    <dbReference type="NCBI Taxonomy" id="649747"/>
    <lineage>
        <taxon>Bacteria</taxon>
        <taxon>Bacillati</taxon>
        <taxon>Bacillota</taxon>
        <taxon>Bacilli</taxon>
        <taxon>Bacillales</taxon>
        <taxon>Paenibacillaceae</taxon>
        <taxon>Aneurinibacillus group</taxon>
        <taxon>Aneurinibacillus</taxon>
    </lineage>
</organism>
<dbReference type="Proteomes" id="UP000016511">
    <property type="component" value="Unassembled WGS sequence"/>
</dbReference>
<dbReference type="AlphaFoldDB" id="U1Y5K6"/>
<dbReference type="HOGENOM" id="CLU_3264889_0_0_9"/>
<evidence type="ECO:0000313" key="2">
    <source>
        <dbReference type="Proteomes" id="UP000016511"/>
    </source>
</evidence>
<gene>
    <name evidence="1" type="ORF">HMPREF0083_05382</name>
</gene>
<comment type="caution">
    <text evidence="1">The sequence shown here is derived from an EMBL/GenBank/DDBJ whole genome shotgun (WGS) entry which is preliminary data.</text>
</comment>